<dbReference type="EMBL" id="MFKK01000005">
    <property type="protein sequence ID" value="OGG42119.1"/>
    <property type="molecule type" value="Genomic_DNA"/>
</dbReference>
<keyword evidence="5 13" id="KW-0812">Transmembrane</keyword>
<dbReference type="GO" id="GO:0046961">
    <property type="term" value="F:proton-transporting ATPase activity, rotational mechanism"/>
    <property type="evidence" value="ECO:0007669"/>
    <property type="project" value="TreeGrafter"/>
</dbReference>
<comment type="subunit">
    <text evidence="13">F-type ATPases have 2 components, F(1) - the catalytic core - and F(0) - the membrane proton channel. F(1) has five subunits: alpha(3), beta(3), gamma(1), delta(1), epsilon(1). F(0) has three main subunits: a(1), b(2) and c(10-14). The alpha and beta chains form an alternating ring which encloses part of the gamma chain. F(1) is attached to F(0) by a central stalk formed by the gamma and epsilon chains, while a peripheral stalk is formed by the delta and b chains.</text>
</comment>
<dbReference type="InterPro" id="IPR050059">
    <property type="entry name" value="ATP_synthase_B_chain"/>
</dbReference>
<evidence type="ECO:0000256" key="1">
    <source>
        <dbReference type="ARBA" id="ARBA00005513"/>
    </source>
</evidence>
<proteinExistence type="inferred from homology"/>
<evidence type="ECO:0000256" key="6">
    <source>
        <dbReference type="ARBA" id="ARBA00022781"/>
    </source>
</evidence>
<evidence type="ECO:0000256" key="8">
    <source>
        <dbReference type="ARBA" id="ARBA00023065"/>
    </source>
</evidence>
<evidence type="ECO:0000256" key="2">
    <source>
        <dbReference type="ARBA" id="ARBA00022448"/>
    </source>
</evidence>
<evidence type="ECO:0000256" key="15">
    <source>
        <dbReference type="SAM" id="Coils"/>
    </source>
</evidence>
<evidence type="ECO:0000256" key="9">
    <source>
        <dbReference type="ARBA" id="ARBA00023136"/>
    </source>
</evidence>
<gene>
    <name evidence="13" type="primary">atpF</name>
    <name evidence="16" type="ORF">A3A21_02815</name>
</gene>
<protein>
    <recommendedName>
        <fullName evidence="13">ATP synthase subunit b</fullName>
    </recommendedName>
    <alternativeName>
        <fullName evidence="13">ATP synthase F(0) sector subunit b</fullName>
    </alternativeName>
    <alternativeName>
        <fullName evidence="13">ATPase subunit I</fullName>
    </alternativeName>
    <alternativeName>
        <fullName evidence="13">F-type ATPase subunit b</fullName>
        <shortName evidence="13">F-ATPase subunit b</shortName>
    </alternativeName>
</protein>
<evidence type="ECO:0000313" key="16">
    <source>
        <dbReference type="EMBL" id="OGG42119.1"/>
    </source>
</evidence>
<dbReference type="GO" id="GO:0012505">
    <property type="term" value="C:endomembrane system"/>
    <property type="evidence" value="ECO:0007669"/>
    <property type="project" value="UniProtKB-SubCell"/>
</dbReference>
<evidence type="ECO:0000256" key="13">
    <source>
        <dbReference type="HAMAP-Rule" id="MF_01398"/>
    </source>
</evidence>
<evidence type="ECO:0000256" key="5">
    <source>
        <dbReference type="ARBA" id="ARBA00022692"/>
    </source>
</evidence>
<accession>A0A1F6BYV5</accession>
<keyword evidence="9 13" id="KW-0472">Membrane</keyword>
<dbReference type="STRING" id="1798471.A3A21_02815"/>
<keyword evidence="10 13" id="KW-0066">ATP synthesis</keyword>
<keyword evidence="8 13" id="KW-0406">Ion transport</keyword>
<dbReference type="InterPro" id="IPR005864">
    <property type="entry name" value="ATP_synth_F0_bsu_bac"/>
</dbReference>
<sequence length="150" mass="17685">MVNFGILFLILSRFLFRPVKKLMKEREERVRESLTQAEKLEKKSKELEEKLKKDMASQRKELEEMHAKSLALQEKIRKEMKIKAEEEVKKMMEDARALAEEEKRSLLESLEGEIKTIAVALASKVLEKEIDEKKQKELLEEAVKTLKKQK</sequence>
<dbReference type="CDD" id="cd06503">
    <property type="entry name" value="ATP-synt_Fo_b"/>
    <property type="match status" value="1"/>
</dbReference>
<dbReference type="GO" id="GO:0046933">
    <property type="term" value="F:proton-transporting ATP synthase activity, rotational mechanism"/>
    <property type="evidence" value="ECO:0007669"/>
    <property type="project" value="UniProtKB-UniRule"/>
</dbReference>
<dbReference type="GO" id="GO:0005886">
    <property type="term" value="C:plasma membrane"/>
    <property type="evidence" value="ECO:0007669"/>
    <property type="project" value="UniProtKB-SubCell"/>
</dbReference>
<keyword evidence="4 13" id="KW-0138">CF(0)</keyword>
<organism evidence="16 17">
    <name type="scientific">Candidatus Jorgensenbacteria bacterium RIFCSPLOWO2_01_FULL_45_25b</name>
    <dbReference type="NCBI Taxonomy" id="1798471"/>
    <lineage>
        <taxon>Bacteria</taxon>
        <taxon>Candidatus Joergenseniibacteriota</taxon>
    </lineage>
</organism>
<keyword evidence="7 13" id="KW-1133">Transmembrane helix</keyword>
<dbReference type="Proteomes" id="UP000176996">
    <property type="component" value="Unassembled WGS sequence"/>
</dbReference>
<comment type="caution">
    <text evidence="16">The sequence shown here is derived from an EMBL/GenBank/DDBJ whole genome shotgun (WGS) entry which is preliminary data.</text>
</comment>
<feature type="coiled-coil region" evidence="15">
    <location>
        <begin position="23"/>
        <end position="149"/>
    </location>
</feature>
<evidence type="ECO:0000256" key="7">
    <source>
        <dbReference type="ARBA" id="ARBA00022989"/>
    </source>
</evidence>
<comment type="function">
    <text evidence="13">Component of the F(0) channel, it forms part of the peripheral stalk, linking F(1) to F(0).</text>
</comment>
<comment type="subcellular location">
    <subcellularLocation>
        <location evidence="13">Cell membrane</location>
        <topology evidence="13">Single-pass membrane protein</topology>
    </subcellularLocation>
    <subcellularLocation>
        <location evidence="12">Endomembrane system</location>
        <topology evidence="12">Single-pass membrane protein</topology>
    </subcellularLocation>
</comment>
<keyword evidence="3 13" id="KW-1003">Cell membrane</keyword>
<dbReference type="NCBIfam" id="TIGR01144">
    <property type="entry name" value="ATP_synt_b"/>
    <property type="match status" value="1"/>
</dbReference>
<evidence type="ECO:0000313" key="17">
    <source>
        <dbReference type="Proteomes" id="UP000176996"/>
    </source>
</evidence>
<name>A0A1F6BYV5_9BACT</name>
<comment type="function">
    <text evidence="11 13">F(1)F(0) ATP synthase produces ATP from ADP in the presence of a proton or sodium gradient. F-type ATPases consist of two structural domains, F(1) containing the extramembraneous catalytic core and F(0) containing the membrane proton channel, linked together by a central stalk and a peripheral stalk. During catalysis, ATP synthesis in the catalytic domain of F(1) is coupled via a rotary mechanism of the central stalk subunits to proton translocation.</text>
</comment>
<dbReference type="PANTHER" id="PTHR33445:SF1">
    <property type="entry name" value="ATP SYNTHASE SUBUNIT B"/>
    <property type="match status" value="1"/>
</dbReference>
<dbReference type="AlphaFoldDB" id="A0A1F6BYV5"/>
<comment type="similarity">
    <text evidence="1 13 14">Belongs to the ATPase B chain family.</text>
</comment>
<evidence type="ECO:0000256" key="12">
    <source>
        <dbReference type="ARBA" id="ARBA00037847"/>
    </source>
</evidence>
<keyword evidence="15" id="KW-0175">Coiled coil</keyword>
<evidence type="ECO:0000256" key="4">
    <source>
        <dbReference type="ARBA" id="ARBA00022547"/>
    </source>
</evidence>
<reference evidence="16 17" key="1">
    <citation type="journal article" date="2016" name="Nat. Commun.">
        <title>Thousands of microbial genomes shed light on interconnected biogeochemical processes in an aquifer system.</title>
        <authorList>
            <person name="Anantharaman K."/>
            <person name="Brown C.T."/>
            <person name="Hug L.A."/>
            <person name="Sharon I."/>
            <person name="Castelle C.J."/>
            <person name="Probst A.J."/>
            <person name="Thomas B.C."/>
            <person name="Singh A."/>
            <person name="Wilkins M.J."/>
            <person name="Karaoz U."/>
            <person name="Brodie E.L."/>
            <person name="Williams K.H."/>
            <person name="Hubbard S.S."/>
            <person name="Banfield J.F."/>
        </authorList>
    </citation>
    <scope>NUCLEOTIDE SEQUENCE [LARGE SCALE GENOMIC DNA]</scope>
</reference>
<dbReference type="PANTHER" id="PTHR33445">
    <property type="entry name" value="ATP SYNTHASE SUBUNIT B', CHLOROPLASTIC"/>
    <property type="match status" value="1"/>
</dbReference>
<evidence type="ECO:0000256" key="3">
    <source>
        <dbReference type="ARBA" id="ARBA00022475"/>
    </source>
</evidence>
<dbReference type="InterPro" id="IPR002146">
    <property type="entry name" value="ATP_synth_b/b'su_bac/chlpt"/>
</dbReference>
<dbReference type="HAMAP" id="MF_01398">
    <property type="entry name" value="ATP_synth_b_bprime"/>
    <property type="match status" value="1"/>
</dbReference>
<keyword evidence="2 13" id="KW-0813">Transport</keyword>
<evidence type="ECO:0000256" key="11">
    <source>
        <dbReference type="ARBA" id="ARBA00025198"/>
    </source>
</evidence>
<keyword evidence="6 13" id="KW-0375">Hydrogen ion transport</keyword>
<dbReference type="GO" id="GO:0045259">
    <property type="term" value="C:proton-transporting ATP synthase complex"/>
    <property type="evidence" value="ECO:0007669"/>
    <property type="project" value="UniProtKB-KW"/>
</dbReference>
<dbReference type="Pfam" id="PF00430">
    <property type="entry name" value="ATP-synt_B"/>
    <property type="match status" value="1"/>
</dbReference>
<evidence type="ECO:0000256" key="14">
    <source>
        <dbReference type="RuleBase" id="RU003848"/>
    </source>
</evidence>
<evidence type="ECO:0000256" key="10">
    <source>
        <dbReference type="ARBA" id="ARBA00023310"/>
    </source>
</evidence>